<accession>A0ABN0WAF5</accession>
<evidence type="ECO:0008006" key="3">
    <source>
        <dbReference type="Google" id="ProtNLM"/>
    </source>
</evidence>
<dbReference type="Proteomes" id="UP001500782">
    <property type="component" value="Unassembled WGS sequence"/>
</dbReference>
<dbReference type="EMBL" id="BAAADJ010000021">
    <property type="protein sequence ID" value="GAA0330366.1"/>
    <property type="molecule type" value="Genomic_DNA"/>
</dbReference>
<evidence type="ECO:0000313" key="1">
    <source>
        <dbReference type="EMBL" id="GAA0330366.1"/>
    </source>
</evidence>
<dbReference type="InterPro" id="IPR036873">
    <property type="entry name" value="Rhodanese-like_dom_sf"/>
</dbReference>
<name>A0ABN0WAF5_9BACI</name>
<proteinExistence type="predicted"/>
<keyword evidence="2" id="KW-1185">Reference proteome</keyword>
<reference evidence="1 2" key="1">
    <citation type="journal article" date="2019" name="Int. J. Syst. Evol. Microbiol.">
        <title>The Global Catalogue of Microorganisms (GCM) 10K type strain sequencing project: providing services to taxonomists for standard genome sequencing and annotation.</title>
        <authorList>
            <consortium name="The Broad Institute Genomics Platform"/>
            <consortium name="The Broad Institute Genome Sequencing Center for Infectious Disease"/>
            <person name="Wu L."/>
            <person name="Ma J."/>
        </authorList>
    </citation>
    <scope>NUCLEOTIDE SEQUENCE [LARGE SCALE GENOMIC DNA]</scope>
    <source>
        <strain evidence="1 2">JCM 9731</strain>
    </source>
</reference>
<dbReference type="RefSeq" id="WP_343798848.1">
    <property type="nucleotide sequence ID" value="NZ_BAAADJ010000021.1"/>
</dbReference>
<dbReference type="SUPFAM" id="SSF52821">
    <property type="entry name" value="Rhodanese/Cell cycle control phosphatase"/>
    <property type="match status" value="1"/>
</dbReference>
<sequence>MKILLILVVTIMLLSLYKRYVPILGVKCLPMKDSNDPGCYIVDVRDYNQSYKSPVKGATNIPIAYLKRYWHELKQKDIYVVASTPLEKNMSIRFLKRRGFNVQGFMLTDCNCRDKHQTA</sequence>
<protein>
    <recommendedName>
        <fullName evidence="3">Sulfurtransferase</fullName>
    </recommendedName>
</protein>
<evidence type="ECO:0000313" key="2">
    <source>
        <dbReference type="Proteomes" id="UP001500782"/>
    </source>
</evidence>
<gene>
    <name evidence="1" type="ORF">GCM10008967_21080</name>
</gene>
<organism evidence="1 2">
    <name type="scientific">Bacillus carboniphilus</name>
    <dbReference type="NCBI Taxonomy" id="86663"/>
    <lineage>
        <taxon>Bacteria</taxon>
        <taxon>Bacillati</taxon>
        <taxon>Bacillota</taxon>
        <taxon>Bacilli</taxon>
        <taxon>Bacillales</taxon>
        <taxon>Bacillaceae</taxon>
        <taxon>Bacillus</taxon>
    </lineage>
</organism>
<dbReference type="Gene3D" id="3.40.250.10">
    <property type="entry name" value="Rhodanese-like domain"/>
    <property type="match status" value="1"/>
</dbReference>
<comment type="caution">
    <text evidence="1">The sequence shown here is derived from an EMBL/GenBank/DDBJ whole genome shotgun (WGS) entry which is preliminary data.</text>
</comment>